<dbReference type="InterPro" id="IPR036286">
    <property type="entry name" value="LexA/Signal_pep-like_sf"/>
</dbReference>
<feature type="domain" description="Peptidase S26" evidence="7">
    <location>
        <begin position="237"/>
        <end position="272"/>
    </location>
</feature>
<evidence type="ECO:0000256" key="2">
    <source>
        <dbReference type="ARBA" id="ARBA00009370"/>
    </source>
</evidence>
<evidence type="ECO:0000256" key="1">
    <source>
        <dbReference type="ARBA" id="ARBA00000677"/>
    </source>
</evidence>
<keyword evidence="9" id="KW-1185">Reference proteome</keyword>
<organism evidence="8 9">
    <name type="scientific">Alistipes hominis</name>
    <dbReference type="NCBI Taxonomy" id="2763015"/>
    <lineage>
        <taxon>Bacteria</taxon>
        <taxon>Pseudomonadati</taxon>
        <taxon>Bacteroidota</taxon>
        <taxon>Bacteroidia</taxon>
        <taxon>Bacteroidales</taxon>
        <taxon>Rikenellaceae</taxon>
        <taxon>Alistipes</taxon>
    </lineage>
</organism>
<dbReference type="PROSITE" id="PS00761">
    <property type="entry name" value="SPASE_I_3"/>
    <property type="match status" value="1"/>
</dbReference>
<protein>
    <recommendedName>
        <fullName evidence="4 6">Signal peptidase I</fullName>
        <ecNumber evidence="3 6">3.4.21.89</ecNumber>
    </recommendedName>
</protein>
<name>A0ABR7CP23_9BACT</name>
<evidence type="ECO:0000313" key="8">
    <source>
        <dbReference type="EMBL" id="MBC5617414.1"/>
    </source>
</evidence>
<comment type="caution">
    <text evidence="8">The sequence shown here is derived from an EMBL/GenBank/DDBJ whole genome shotgun (WGS) entry which is preliminary data.</text>
</comment>
<dbReference type="InterPro" id="IPR019758">
    <property type="entry name" value="Pept_S26A_signal_pept_1_CS"/>
</dbReference>
<keyword evidence="6" id="KW-0472">Membrane</keyword>
<dbReference type="Pfam" id="PF10502">
    <property type="entry name" value="Peptidase_S26"/>
    <property type="match status" value="2"/>
</dbReference>
<dbReference type="Proteomes" id="UP000636891">
    <property type="component" value="Unassembled WGS sequence"/>
</dbReference>
<dbReference type="RefSeq" id="WP_055204481.1">
    <property type="nucleotide sequence ID" value="NZ_JACOOK010000006.1"/>
</dbReference>
<comment type="similarity">
    <text evidence="2 6">Belongs to the peptidase S26 family.</text>
</comment>
<feature type="transmembrane region" description="Helical" evidence="6">
    <location>
        <begin position="12"/>
        <end position="31"/>
    </location>
</feature>
<keyword evidence="6" id="KW-0812">Transmembrane</keyword>
<dbReference type="NCBIfam" id="TIGR02227">
    <property type="entry name" value="sigpep_I_bact"/>
    <property type="match status" value="1"/>
</dbReference>
<dbReference type="SUPFAM" id="SSF51306">
    <property type="entry name" value="LexA/Signal peptidase"/>
    <property type="match status" value="1"/>
</dbReference>
<accession>A0ABR7CP23</accession>
<dbReference type="GO" id="GO:0009003">
    <property type="term" value="F:signal peptidase activity"/>
    <property type="evidence" value="ECO:0007669"/>
    <property type="project" value="UniProtKB-EC"/>
</dbReference>
<dbReference type="EMBL" id="JACOOK010000006">
    <property type="protein sequence ID" value="MBC5617414.1"/>
    <property type="molecule type" value="Genomic_DNA"/>
</dbReference>
<keyword evidence="6" id="KW-1133">Transmembrane helix</keyword>
<reference evidence="8 9" key="1">
    <citation type="submission" date="2020-08" db="EMBL/GenBank/DDBJ databases">
        <title>Genome public.</title>
        <authorList>
            <person name="Liu C."/>
            <person name="Sun Q."/>
        </authorList>
    </citation>
    <scope>NUCLEOTIDE SEQUENCE [LARGE SCALE GENOMIC DNA]</scope>
    <source>
        <strain evidence="8 9">New-7</strain>
    </source>
</reference>
<comment type="subcellular location">
    <subcellularLocation>
        <location evidence="6">Membrane</location>
        <topology evidence="6">Single-pass type II membrane protein</topology>
    </subcellularLocation>
</comment>
<dbReference type="PRINTS" id="PR00727">
    <property type="entry name" value="LEADERPTASE"/>
</dbReference>
<dbReference type="CDD" id="cd06530">
    <property type="entry name" value="S26_SPase_I"/>
    <property type="match status" value="2"/>
</dbReference>
<comment type="catalytic activity">
    <reaction evidence="1 6">
        <text>Cleavage of hydrophobic, N-terminal signal or leader sequences from secreted and periplasmic proteins.</text>
        <dbReference type="EC" id="3.4.21.89"/>
    </reaction>
</comment>
<evidence type="ECO:0000256" key="5">
    <source>
        <dbReference type="ARBA" id="ARBA00022801"/>
    </source>
</evidence>
<sequence length="294" mass="33647">MMLNKQKIAKAVNAVSVCVLAFFGLVLLYFGTRVFVCDKYPVSTTSMTPTIIPGDQILVNKLVFGARIYKNLKFLQGDSLETFRIPGFRKIRHNDVVVFNFPFGNDDWQKIEFRINRVFAKRCLGLPGDTLSVVNGFYRNPACRDTLGYYDNEAAFSATPDSLIDPVILRSAPFDEKYGWTTKNFGPLYIPRKGDRIRLDARNHVLYRLAVGYETGKRLEVRDSVLYLGDFPVDEYTFTENYYFMGGDNVANSQDSRYFGFIPEKFIVGVATRIAYSRDKATGKLRWNRLMKAL</sequence>
<evidence type="ECO:0000256" key="3">
    <source>
        <dbReference type="ARBA" id="ARBA00013208"/>
    </source>
</evidence>
<gene>
    <name evidence="8" type="primary">lepB</name>
    <name evidence="8" type="ORF">H8S08_10360</name>
</gene>
<feature type="domain" description="Peptidase S26" evidence="7">
    <location>
        <begin position="19"/>
        <end position="135"/>
    </location>
</feature>
<dbReference type="PANTHER" id="PTHR43390:SF1">
    <property type="entry name" value="CHLOROPLAST PROCESSING PEPTIDASE"/>
    <property type="match status" value="1"/>
</dbReference>
<dbReference type="InterPro" id="IPR019533">
    <property type="entry name" value="Peptidase_S26"/>
</dbReference>
<proteinExistence type="inferred from homology"/>
<keyword evidence="5 6" id="KW-0378">Hydrolase</keyword>
<dbReference type="InterPro" id="IPR000223">
    <property type="entry name" value="Pept_S26A_signal_pept_1"/>
</dbReference>
<dbReference type="EC" id="3.4.21.89" evidence="3 6"/>
<evidence type="ECO:0000256" key="6">
    <source>
        <dbReference type="RuleBase" id="RU362042"/>
    </source>
</evidence>
<evidence type="ECO:0000256" key="4">
    <source>
        <dbReference type="ARBA" id="ARBA00019232"/>
    </source>
</evidence>
<keyword evidence="6" id="KW-0645">Protease</keyword>
<evidence type="ECO:0000259" key="7">
    <source>
        <dbReference type="Pfam" id="PF10502"/>
    </source>
</evidence>
<evidence type="ECO:0000313" key="9">
    <source>
        <dbReference type="Proteomes" id="UP000636891"/>
    </source>
</evidence>
<dbReference type="Gene3D" id="2.10.109.10">
    <property type="entry name" value="Umud Fragment, subunit A"/>
    <property type="match status" value="1"/>
</dbReference>
<dbReference type="PANTHER" id="PTHR43390">
    <property type="entry name" value="SIGNAL PEPTIDASE I"/>
    <property type="match status" value="1"/>
</dbReference>